<keyword evidence="2" id="KW-1185">Reference proteome</keyword>
<accession>K3YF92</accession>
<evidence type="ECO:0000313" key="2">
    <source>
        <dbReference type="Proteomes" id="UP000004995"/>
    </source>
</evidence>
<dbReference type="AlphaFoldDB" id="K3YF92"/>
<sequence length="33" mass="4011">MAVLCDIWFARPQGHLRHRRRRHRRGCHASRCA</sequence>
<protein>
    <submittedName>
        <fullName evidence="1">Uncharacterized protein</fullName>
    </submittedName>
</protein>
<dbReference type="Gramene" id="KQK97463">
    <property type="protein sequence ID" value="KQK97463"/>
    <property type="gene ID" value="SETIT_012909mg"/>
</dbReference>
<dbReference type="InParanoid" id="K3YF92"/>
<name>K3YF92_SETIT</name>
<dbReference type="HOGENOM" id="CLU_3385657_0_0_1"/>
<evidence type="ECO:0000313" key="1">
    <source>
        <dbReference type="EnsemblPlants" id="KQK97463"/>
    </source>
</evidence>
<dbReference type="EnsemblPlants" id="KQK97463">
    <property type="protein sequence ID" value="KQK97463"/>
    <property type="gene ID" value="SETIT_012909mg"/>
</dbReference>
<dbReference type="EMBL" id="AGNK02004365">
    <property type="status" value="NOT_ANNOTATED_CDS"/>
    <property type="molecule type" value="Genomic_DNA"/>
</dbReference>
<reference evidence="2" key="1">
    <citation type="journal article" date="2012" name="Nat. Biotechnol.">
        <title>Reference genome sequence of the model plant Setaria.</title>
        <authorList>
            <person name="Bennetzen J.L."/>
            <person name="Schmutz J."/>
            <person name="Wang H."/>
            <person name="Percifield R."/>
            <person name="Hawkins J."/>
            <person name="Pontaroli A.C."/>
            <person name="Estep M."/>
            <person name="Feng L."/>
            <person name="Vaughn J.N."/>
            <person name="Grimwood J."/>
            <person name="Jenkins J."/>
            <person name="Barry K."/>
            <person name="Lindquist E."/>
            <person name="Hellsten U."/>
            <person name="Deshpande S."/>
            <person name="Wang X."/>
            <person name="Wu X."/>
            <person name="Mitros T."/>
            <person name="Triplett J."/>
            <person name="Yang X."/>
            <person name="Ye C.Y."/>
            <person name="Mauro-Herrera M."/>
            <person name="Wang L."/>
            <person name="Li P."/>
            <person name="Sharma M."/>
            <person name="Sharma R."/>
            <person name="Ronald P.C."/>
            <person name="Panaud O."/>
            <person name="Kellogg E.A."/>
            <person name="Brutnell T.P."/>
            <person name="Doust A.N."/>
            <person name="Tuskan G.A."/>
            <person name="Rokhsar D."/>
            <person name="Devos K.M."/>
        </authorList>
    </citation>
    <scope>NUCLEOTIDE SEQUENCE [LARGE SCALE GENOMIC DNA]</scope>
    <source>
        <strain evidence="2">cv. Yugu1</strain>
    </source>
</reference>
<reference evidence="1" key="2">
    <citation type="submission" date="2018-08" db="UniProtKB">
        <authorList>
            <consortium name="EnsemblPlants"/>
        </authorList>
    </citation>
    <scope>IDENTIFICATION</scope>
    <source>
        <strain evidence="1">Yugu1</strain>
    </source>
</reference>
<dbReference type="Proteomes" id="UP000004995">
    <property type="component" value="Unassembled WGS sequence"/>
</dbReference>
<organism evidence="1 2">
    <name type="scientific">Setaria italica</name>
    <name type="common">Foxtail millet</name>
    <name type="synonym">Panicum italicum</name>
    <dbReference type="NCBI Taxonomy" id="4555"/>
    <lineage>
        <taxon>Eukaryota</taxon>
        <taxon>Viridiplantae</taxon>
        <taxon>Streptophyta</taxon>
        <taxon>Embryophyta</taxon>
        <taxon>Tracheophyta</taxon>
        <taxon>Spermatophyta</taxon>
        <taxon>Magnoliopsida</taxon>
        <taxon>Liliopsida</taxon>
        <taxon>Poales</taxon>
        <taxon>Poaceae</taxon>
        <taxon>PACMAD clade</taxon>
        <taxon>Panicoideae</taxon>
        <taxon>Panicodae</taxon>
        <taxon>Paniceae</taxon>
        <taxon>Cenchrinae</taxon>
        <taxon>Setaria</taxon>
    </lineage>
</organism>
<proteinExistence type="predicted"/>